<keyword evidence="9" id="KW-1185">Reference proteome</keyword>
<evidence type="ECO:0000256" key="2">
    <source>
        <dbReference type="ARBA" id="ARBA00009399"/>
    </source>
</evidence>
<dbReference type="AlphaFoldDB" id="A0AAE3LJW0"/>
<feature type="transmembrane region" description="Helical" evidence="6">
    <location>
        <begin position="35"/>
        <end position="57"/>
    </location>
</feature>
<comment type="subcellular location">
    <subcellularLocation>
        <location evidence="1">Membrane</location>
        <topology evidence="1">Multi-pass membrane protein</topology>
    </subcellularLocation>
</comment>
<dbReference type="Pfam" id="PF04138">
    <property type="entry name" value="GtrA_DPMS_TM"/>
    <property type="match status" value="1"/>
</dbReference>
<keyword evidence="5 6" id="KW-0472">Membrane</keyword>
<evidence type="ECO:0000256" key="1">
    <source>
        <dbReference type="ARBA" id="ARBA00004141"/>
    </source>
</evidence>
<proteinExistence type="inferred from homology"/>
<feature type="transmembrane region" description="Helical" evidence="6">
    <location>
        <begin position="108"/>
        <end position="126"/>
    </location>
</feature>
<evidence type="ECO:0000256" key="6">
    <source>
        <dbReference type="SAM" id="Phobius"/>
    </source>
</evidence>
<organism evidence="8 9">
    <name type="scientific">Haoranjiania flava</name>
    <dbReference type="NCBI Taxonomy" id="1856322"/>
    <lineage>
        <taxon>Bacteria</taxon>
        <taxon>Pseudomonadati</taxon>
        <taxon>Bacteroidota</taxon>
        <taxon>Chitinophagia</taxon>
        <taxon>Chitinophagales</taxon>
        <taxon>Chitinophagaceae</taxon>
        <taxon>Haoranjiania</taxon>
    </lineage>
</organism>
<name>A0AAE3LJW0_9BACT</name>
<dbReference type="PANTHER" id="PTHR38459:SF1">
    <property type="entry name" value="PROPHAGE BACTOPRENOL-LINKED GLUCOSE TRANSLOCASE HOMOLOG"/>
    <property type="match status" value="1"/>
</dbReference>
<comment type="similarity">
    <text evidence="2">Belongs to the GtrA family.</text>
</comment>
<comment type="caution">
    <text evidence="8">The sequence shown here is derived from an EMBL/GenBank/DDBJ whole genome shotgun (WGS) entry which is preliminary data.</text>
</comment>
<feature type="transmembrane region" description="Helical" evidence="6">
    <location>
        <begin position="69"/>
        <end position="88"/>
    </location>
</feature>
<keyword evidence="3 6" id="KW-0812">Transmembrane</keyword>
<evidence type="ECO:0000313" key="9">
    <source>
        <dbReference type="Proteomes" id="UP001209317"/>
    </source>
</evidence>
<dbReference type="GO" id="GO:0000271">
    <property type="term" value="P:polysaccharide biosynthetic process"/>
    <property type="evidence" value="ECO:0007669"/>
    <property type="project" value="InterPro"/>
</dbReference>
<sequence>MLKKNKYTFHRLMLQMLDIFYPVFRKVMPKQVYRFLAVGGVCFLINIIVFHFSYHLYDSGKFGPLPAPAYIAAFFTSLSITVLVGFYLNKNYVFRGSVLEKRTQFFRFCYSTVLEAIISYYLLRFFVEGLHWHPSLALIAGVAVIQTANYFIQKHYSFKRTH</sequence>
<evidence type="ECO:0000256" key="4">
    <source>
        <dbReference type="ARBA" id="ARBA00022989"/>
    </source>
</evidence>
<evidence type="ECO:0000259" key="7">
    <source>
        <dbReference type="Pfam" id="PF04138"/>
    </source>
</evidence>
<protein>
    <submittedName>
        <fullName evidence="8">GtrA family protein</fullName>
    </submittedName>
</protein>
<dbReference type="RefSeq" id="WP_263037461.1">
    <property type="nucleotide sequence ID" value="NZ_JAOTPL010000005.1"/>
</dbReference>
<reference evidence="8" key="1">
    <citation type="submission" date="2022-10" db="EMBL/GenBank/DDBJ databases">
        <authorList>
            <person name="Kim H.S."/>
            <person name="Kim J.-S."/>
            <person name="Suh M.K."/>
            <person name="Eom M.K."/>
            <person name="Lee J.-S."/>
        </authorList>
    </citation>
    <scope>NUCLEOTIDE SEQUENCE</scope>
    <source>
        <strain evidence="8">LIP-5</strain>
    </source>
</reference>
<keyword evidence="4 6" id="KW-1133">Transmembrane helix</keyword>
<dbReference type="InterPro" id="IPR051401">
    <property type="entry name" value="GtrA_CellWall_Glycosyl"/>
</dbReference>
<dbReference type="EMBL" id="JAOTPL010000005">
    <property type="protein sequence ID" value="MCU7693973.1"/>
    <property type="molecule type" value="Genomic_DNA"/>
</dbReference>
<gene>
    <name evidence="8" type="ORF">OD355_05515</name>
</gene>
<dbReference type="InterPro" id="IPR007267">
    <property type="entry name" value="GtrA_DPMS_TM"/>
</dbReference>
<dbReference type="GO" id="GO:0005886">
    <property type="term" value="C:plasma membrane"/>
    <property type="evidence" value="ECO:0007669"/>
    <property type="project" value="TreeGrafter"/>
</dbReference>
<evidence type="ECO:0000256" key="5">
    <source>
        <dbReference type="ARBA" id="ARBA00023136"/>
    </source>
</evidence>
<evidence type="ECO:0000256" key="3">
    <source>
        <dbReference type="ARBA" id="ARBA00022692"/>
    </source>
</evidence>
<dbReference type="PANTHER" id="PTHR38459">
    <property type="entry name" value="PROPHAGE BACTOPRENOL-LINKED GLUCOSE TRANSLOCASE HOMOLOG"/>
    <property type="match status" value="1"/>
</dbReference>
<accession>A0AAE3LJW0</accession>
<feature type="transmembrane region" description="Helical" evidence="6">
    <location>
        <begin position="132"/>
        <end position="152"/>
    </location>
</feature>
<dbReference type="Proteomes" id="UP001209317">
    <property type="component" value="Unassembled WGS sequence"/>
</dbReference>
<feature type="domain" description="GtrA/DPMS transmembrane" evidence="7">
    <location>
        <begin position="34"/>
        <end position="158"/>
    </location>
</feature>
<evidence type="ECO:0000313" key="8">
    <source>
        <dbReference type="EMBL" id="MCU7693973.1"/>
    </source>
</evidence>